<evidence type="ECO:0000256" key="1">
    <source>
        <dbReference type="SAM" id="MobiDB-lite"/>
    </source>
</evidence>
<sequence>MSCVALGPHWTGAEDLRSVHCLEAVFMQTVALFTGNGYIEGTELDGFLREFVSSANCTDVSPESGKGKSSCSSADVERTDDDRPAVEIYRANVYDGRVGGGPLMMQTELIVYQ</sequence>
<accession>A0A4C1VCU4</accession>
<gene>
    <name evidence="2" type="primary">Cbp53E</name>
    <name evidence="2" type="ORF">EVAR_93805_1</name>
</gene>
<evidence type="ECO:0000313" key="2">
    <source>
        <dbReference type="EMBL" id="GBP36112.1"/>
    </source>
</evidence>
<dbReference type="Proteomes" id="UP000299102">
    <property type="component" value="Unassembled WGS sequence"/>
</dbReference>
<dbReference type="EMBL" id="BGZK01000314">
    <property type="protein sequence ID" value="GBP36112.1"/>
    <property type="molecule type" value="Genomic_DNA"/>
</dbReference>
<dbReference type="AlphaFoldDB" id="A0A4C1VCU4"/>
<feature type="compositionally biased region" description="Polar residues" evidence="1">
    <location>
        <begin position="57"/>
        <end position="73"/>
    </location>
</feature>
<evidence type="ECO:0000313" key="3">
    <source>
        <dbReference type="Proteomes" id="UP000299102"/>
    </source>
</evidence>
<comment type="caution">
    <text evidence="2">The sequence shown here is derived from an EMBL/GenBank/DDBJ whole genome shotgun (WGS) entry which is preliminary data.</text>
</comment>
<proteinExistence type="predicted"/>
<protein>
    <submittedName>
        <fullName evidence="2">Calbindin-32</fullName>
    </submittedName>
</protein>
<organism evidence="2 3">
    <name type="scientific">Eumeta variegata</name>
    <name type="common">Bagworm moth</name>
    <name type="synonym">Eumeta japonica</name>
    <dbReference type="NCBI Taxonomy" id="151549"/>
    <lineage>
        <taxon>Eukaryota</taxon>
        <taxon>Metazoa</taxon>
        <taxon>Ecdysozoa</taxon>
        <taxon>Arthropoda</taxon>
        <taxon>Hexapoda</taxon>
        <taxon>Insecta</taxon>
        <taxon>Pterygota</taxon>
        <taxon>Neoptera</taxon>
        <taxon>Endopterygota</taxon>
        <taxon>Lepidoptera</taxon>
        <taxon>Glossata</taxon>
        <taxon>Ditrysia</taxon>
        <taxon>Tineoidea</taxon>
        <taxon>Psychidae</taxon>
        <taxon>Oiketicinae</taxon>
        <taxon>Eumeta</taxon>
    </lineage>
</organism>
<dbReference type="STRING" id="151549.A0A4C1VCU4"/>
<keyword evidence="3" id="KW-1185">Reference proteome</keyword>
<name>A0A4C1VCU4_EUMVA</name>
<feature type="region of interest" description="Disordered" evidence="1">
    <location>
        <begin position="57"/>
        <end position="83"/>
    </location>
</feature>
<dbReference type="OrthoDB" id="7469120at2759"/>
<reference evidence="2 3" key="1">
    <citation type="journal article" date="2019" name="Commun. Biol.">
        <title>The bagworm genome reveals a unique fibroin gene that provides high tensile strength.</title>
        <authorList>
            <person name="Kono N."/>
            <person name="Nakamura H."/>
            <person name="Ohtoshi R."/>
            <person name="Tomita M."/>
            <person name="Numata K."/>
            <person name="Arakawa K."/>
        </authorList>
    </citation>
    <scope>NUCLEOTIDE SEQUENCE [LARGE SCALE GENOMIC DNA]</scope>
</reference>